<dbReference type="OrthoDB" id="3644423at2759"/>
<reference evidence="3" key="1">
    <citation type="journal article" date="2017" name="bioRxiv">
        <title>Conservation of a gene cluster reveals novel cercosporin biosynthetic mechanisms and extends production to the genus Colletotrichum.</title>
        <authorList>
            <person name="de Jonge R."/>
            <person name="Ebert M.K."/>
            <person name="Huitt-Roehl C.R."/>
            <person name="Pal P."/>
            <person name="Suttle J.C."/>
            <person name="Spanner R.E."/>
            <person name="Neubauer J.D."/>
            <person name="Jurick W.M.II."/>
            <person name="Stott K.A."/>
            <person name="Secor G.A."/>
            <person name="Thomma B.P.H.J."/>
            <person name="Van de Peer Y."/>
            <person name="Townsend C.A."/>
            <person name="Bolton M.D."/>
        </authorList>
    </citation>
    <scope>NUCLEOTIDE SEQUENCE [LARGE SCALE GENOMIC DNA]</scope>
    <source>
        <strain evidence="3">CBS538.71</strain>
    </source>
</reference>
<accession>A0A2S6C9P3</accession>
<keyword evidence="3" id="KW-1185">Reference proteome</keyword>
<dbReference type="Proteomes" id="UP000237631">
    <property type="component" value="Unassembled WGS sequence"/>
</dbReference>
<dbReference type="EMBL" id="PNEN01000519">
    <property type="protein sequence ID" value="PPJ56446.1"/>
    <property type="molecule type" value="Genomic_DNA"/>
</dbReference>
<feature type="compositionally biased region" description="Polar residues" evidence="1">
    <location>
        <begin position="93"/>
        <end position="102"/>
    </location>
</feature>
<gene>
    <name evidence="2" type="ORF">CBER1_05487</name>
</gene>
<sequence length="154" mass="16813">MTNSMSSSEKQALTIAKAVARLARVNSAIHRHMQDNAADESISKLEAEMYDTDSMLATAEDDLRLGSLLFTAIDSVSLGDEQTQQTGTGPTTSRIAGQASRNTVKRPRHIKGQADGGNELAISIDPEMMEAAHALRCSLQKKFPLTWQKLLENR</sequence>
<name>A0A2S6C9P3_9PEZI</name>
<feature type="compositionally biased region" description="Low complexity" evidence="1">
    <location>
        <begin position="82"/>
        <end position="92"/>
    </location>
</feature>
<evidence type="ECO:0000313" key="2">
    <source>
        <dbReference type="EMBL" id="PPJ56446.1"/>
    </source>
</evidence>
<organism evidence="2 3">
    <name type="scientific">Cercospora berteroae</name>
    <dbReference type="NCBI Taxonomy" id="357750"/>
    <lineage>
        <taxon>Eukaryota</taxon>
        <taxon>Fungi</taxon>
        <taxon>Dikarya</taxon>
        <taxon>Ascomycota</taxon>
        <taxon>Pezizomycotina</taxon>
        <taxon>Dothideomycetes</taxon>
        <taxon>Dothideomycetidae</taxon>
        <taxon>Mycosphaerellales</taxon>
        <taxon>Mycosphaerellaceae</taxon>
        <taxon>Cercospora</taxon>
    </lineage>
</organism>
<comment type="caution">
    <text evidence="2">The sequence shown here is derived from an EMBL/GenBank/DDBJ whole genome shotgun (WGS) entry which is preliminary data.</text>
</comment>
<proteinExistence type="predicted"/>
<feature type="region of interest" description="Disordered" evidence="1">
    <location>
        <begin position="80"/>
        <end position="105"/>
    </location>
</feature>
<protein>
    <submittedName>
        <fullName evidence="2">Uncharacterized protein</fullName>
    </submittedName>
</protein>
<dbReference type="AlphaFoldDB" id="A0A2S6C9P3"/>
<evidence type="ECO:0000313" key="3">
    <source>
        <dbReference type="Proteomes" id="UP000237631"/>
    </source>
</evidence>
<evidence type="ECO:0000256" key="1">
    <source>
        <dbReference type="SAM" id="MobiDB-lite"/>
    </source>
</evidence>